<dbReference type="InterPro" id="IPR050297">
    <property type="entry name" value="LipidA_mod_glycosyltrf_83"/>
</dbReference>
<keyword evidence="6 8" id="KW-1133">Transmembrane helix</keyword>
<evidence type="ECO:0000256" key="7">
    <source>
        <dbReference type="ARBA" id="ARBA00023136"/>
    </source>
</evidence>
<evidence type="ECO:0000256" key="3">
    <source>
        <dbReference type="ARBA" id="ARBA00022676"/>
    </source>
</evidence>
<evidence type="ECO:0000256" key="6">
    <source>
        <dbReference type="ARBA" id="ARBA00022989"/>
    </source>
</evidence>
<feature type="transmembrane region" description="Helical" evidence="8">
    <location>
        <begin position="376"/>
        <end position="393"/>
    </location>
</feature>
<dbReference type="EMBL" id="QXHD01000004">
    <property type="protein sequence ID" value="NEZ59837.1"/>
    <property type="molecule type" value="Genomic_DNA"/>
</dbReference>
<keyword evidence="7 8" id="KW-0472">Membrane</keyword>
<dbReference type="PANTHER" id="PTHR33908:SF11">
    <property type="entry name" value="MEMBRANE PROTEIN"/>
    <property type="match status" value="1"/>
</dbReference>
<dbReference type="GO" id="GO:0005886">
    <property type="term" value="C:plasma membrane"/>
    <property type="evidence" value="ECO:0007669"/>
    <property type="project" value="UniProtKB-SubCell"/>
</dbReference>
<keyword evidence="10" id="KW-1185">Reference proteome</keyword>
<evidence type="ECO:0000256" key="2">
    <source>
        <dbReference type="ARBA" id="ARBA00022475"/>
    </source>
</evidence>
<gene>
    <name evidence="9" type="ORF">DXZ20_30185</name>
</gene>
<comment type="caution">
    <text evidence="9">The sequence shown here is derived from an EMBL/GenBank/DDBJ whole genome shotgun (WGS) entry which is preliminary data.</text>
</comment>
<dbReference type="PANTHER" id="PTHR33908">
    <property type="entry name" value="MANNOSYLTRANSFERASE YKCB-RELATED"/>
    <property type="match status" value="1"/>
</dbReference>
<protein>
    <submittedName>
        <fullName evidence="9">Uncharacterized protein</fullName>
    </submittedName>
</protein>
<feature type="transmembrane region" description="Helical" evidence="8">
    <location>
        <begin position="222"/>
        <end position="242"/>
    </location>
</feature>
<dbReference type="RefSeq" id="WP_163702635.1">
    <property type="nucleotide sequence ID" value="NZ_QXHD01000004.1"/>
</dbReference>
<evidence type="ECO:0000256" key="5">
    <source>
        <dbReference type="ARBA" id="ARBA00022692"/>
    </source>
</evidence>
<dbReference type="AlphaFoldDB" id="A0A6M0RU89"/>
<feature type="transmembrane region" description="Helical" evidence="8">
    <location>
        <begin position="145"/>
        <end position="165"/>
    </location>
</feature>
<keyword evidence="2" id="KW-1003">Cell membrane</keyword>
<sequence>MVSSRSIAVIKRRLQILLVVCLLVGITLRCTNAAHKVYWHDEVYTTIRVLGHSGKALEKQVTQAPVISASELQELQQFPQPRRWGDTWSALVSHPEHPPLFYLLERLWVGVLSPSITSFRALAIVFGLALLPLTYWLCQQLWQDHWAGLIATCLMALSPVQLLYAQEAREYSLWACLILVANGFLIRAMRSSGRYSSSAIVVRSSLATVVRPWGFYGLSVALMLYTTLLSILVIVAHSLYVLISGSRQHWQRFAIALGGAFLAFIPWLLVILSNRAKLESATEWTSFRQPLGQLIKLWGLHLSSAVIDLGLPLEHSYTYWVPPIVLALLLMALWQLLLVTPPPTMAFCIMTLMLPALGLILPDLINGGQLSISTRYFMPSLLMVTLILAGWLRQLMLSDRGLYRFWGQGILVLLLVMGLVSNTLSAASFTWWNKNINYHGNVMGEVIRQTTKPLVIAELGSTGLGSMISLSYAVTPETDFVLFKPGQLPDIPAGYSDYFVPYATGELLDAIASKTGRSPVLAGGDYPLWRLE</sequence>
<feature type="transmembrane region" description="Helical" evidence="8">
    <location>
        <begin position="318"/>
        <end position="338"/>
    </location>
</feature>
<dbReference type="GO" id="GO:0016763">
    <property type="term" value="F:pentosyltransferase activity"/>
    <property type="evidence" value="ECO:0007669"/>
    <property type="project" value="TreeGrafter"/>
</dbReference>
<keyword evidence="3" id="KW-0328">Glycosyltransferase</keyword>
<keyword evidence="4" id="KW-0808">Transferase</keyword>
<feature type="transmembrane region" description="Helical" evidence="8">
    <location>
        <begin position="254"/>
        <end position="273"/>
    </location>
</feature>
<evidence type="ECO:0000313" key="10">
    <source>
        <dbReference type="Proteomes" id="UP000481033"/>
    </source>
</evidence>
<keyword evidence="5 8" id="KW-0812">Transmembrane</keyword>
<dbReference type="GO" id="GO:0009103">
    <property type="term" value="P:lipopolysaccharide biosynthetic process"/>
    <property type="evidence" value="ECO:0007669"/>
    <property type="project" value="UniProtKB-ARBA"/>
</dbReference>
<comment type="subcellular location">
    <subcellularLocation>
        <location evidence="1">Cell membrane</location>
        <topology evidence="1">Multi-pass membrane protein</topology>
    </subcellularLocation>
</comment>
<feature type="transmembrane region" description="Helical" evidence="8">
    <location>
        <begin position="344"/>
        <end position="364"/>
    </location>
</feature>
<evidence type="ECO:0000256" key="1">
    <source>
        <dbReference type="ARBA" id="ARBA00004651"/>
    </source>
</evidence>
<reference evidence="9 10" key="1">
    <citation type="journal article" date="2020" name="Microb. Ecol.">
        <title>Ecogenomics of the Marine Benthic Filamentous Cyanobacterium Adonisia.</title>
        <authorList>
            <person name="Walter J.M."/>
            <person name="Coutinho F.H."/>
            <person name="Leomil L."/>
            <person name="Hargreaves P.I."/>
            <person name="Campeao M.E."/>
            <person name="Vieira V.V."/>
            <person name="Silva B.S."/>
            <person name="Fistarol G.O."/>
            <person name="Salomon P.S."/>
            <person name="Sawabe T."/>
            <person name="Mino S."/>
            <person name="Hosokawa M."/>
            <person name="Miyashita H."/>
            <person name="Maruyama F."/>
            <person name="van Verk M.C."/>
            <person name="Dutilh B.E."/>
            <person name="Thompson C.C."/>
            <person name="Thompson F.L."/>
        </authorList>
    </citation>
    <scope>NUCLEOTIDE SEQUENCE [LARGE SCALE GENOMIC DNA]</scope>
    <source>
        <strain evidence="9 10">CCMR0081</strain>
    </source>
</reference>
<organism evidence="9 10">
    <name type="scientific">Adonisia turfae CCMR0081</name>
    <dbReference type="NCBI Taxonomy" id="2292702"/>
    <lineage>
        <taxon>Bacteria</taxon>
        <taxon>Bacillati</taxon>
        <taxon>Cyanobacteriota</taxon>
        <taxon>Adonisia</taxon>
        <taxon>Adonisia turfae</taxon>
    </lineage>
</organism>
<evidence type="ECO:0000256" key="8">
    <source>
        <dbReference type="SAM" id="Phobius"/>
    </source>
</evidence>
<accession>A0A6M0RU89</accession>
<feature type="transmembrane region" description="Helical" evidence="8">
    <location>
        <begin position="171"/>
        <end position="188"/>
    </location>
</feature>
<proteinExistence type="predicted"/>
<name>A0A6M0RU89_9CYAN</name>
<dbReference type="Proteomes" id="UP000481033">
    <property type="component" value="Unassembled WGS sequence"/>
</dbReference>
<feature type="transmembrane region" description="Helical" evidence="8">
    <location>
        <begin position="405"/>
        <end position="424"/>
    </location>
</feature>
<evidence type="ECO:0000256" key="4">
    <source>
        <dbReference type="ARBA" id="ARBA00022679"/>
    </source>
</evidence>
<evidence type="ECO:0000313" key="9">
    <source>
        <dbReference type="EMBL" id="NEZ59837.1"/>
    </source>
</evidence>
<feature type="transmembrane region" description="Helical" evidence="8">
    <location>
        <begin position="119"/>
        <end position="138"/>
    </location>
</feature>